<accession>A0A4Y8VJJ1</accession>
<dbReference type="GeneID" id="302995364"/>
<keyword evidence="3" id="KW-1185">Reference proteome</keyword>
<dbReference type="Pfam" id="PF16394">
    <property type="entry name" value="DUF5003"/>
    <property type="match status" value="1"/>
</dbReference>
<organism evidence="2 3">
    <name type="scientific">Segatella hominis</name>
    <dbReference type="NCBI Taxonomy" id="2518605"/>
    <lineage>
        <taxon>Bacteria</taxon>
        <taxon>Pseudomonadati</taxon>
        <taxon>Bacteroidota</taxon>
        <taxon>Bacteroidia</taxon>
        <taxon>Bacteroidales</taxon>
        <taxon>Prevotellaceae</taxon>
        <taxon>Segatella</taxon>
    </lineage>
</organism>
<evidence type="ECO:0000313" key="2">
    <source>
        <dbReference type="EMBL" id="TFH80596.1"/>
    </source>
</evidence>
<protein>
    <submittedName>
        <fullName evidence="2">DUF5003 domain-containing protein</fullName>
    </submittedName>
</protein>
<evidence type="ECO:0000256" key="1">
    <source>
        <dbReference type="SAM" id="SignalP"/>
    </source>
</evidence>
<dbReference type="AlphaFoldDB" id="A0A4Y8VJJ1"/>
<reference evidence="2 3" key="1">
    <citation type="submission" date="2019-02" db="EMBL/GenBank/DDBJ databases">
        <title>Draft Genome Sequence of the Prevotella sp. BCRC 81118, Isolated from Human Feces.</title>
        <authorList>
            <person name="Huang C.-H."/>
        </authorList>
    </citation>
    <scope>NUCLEOTIDE SEQUENCE [LARGE SCALE GENOMIC DNA]</scope>
    <source>
        <strain evidence="2 3">BCRC 81118</strain>
    </source>
</reference>
<comment type="caution">
    <text evidence="2">The sequence shown here is derived from an EMBL/GenBank/DDBJ whole genome shotgun (WGS) entry which is preliminary data.</text>
</comment>
<dbReference type="OrthoDB" id="1081081at2"/>
<proteinExistence type="predicted"/>
<evidence type="ECO:0000313" key="3">
    <source>
        <dbReference type="Proteomes" id="UP000297872"/>
    </source>
</evidence>
<dbReference type="Proteomes" id="UP000297872">
    <property type="component" value="Unassembled WGS sequence"/>
</dbReference>
<feature type="chain" id="PRO_5021202995" evidence="1">
    <location>
        <begin position="23"/>
        <end position="546"/>
    </location>
</feature>
<keyword evidence="1" id="KW-0732">Signal</keyword>
<sequence>MKKLISRYWLVLVALVSVTLFTACSSDDDAVNPVFPQVQTIAGAAGDVKEFTFDANQNWSLSSNKIWCKISKVEAQNENQEEAKAAAKPGFVLNGAAGKQTIQVTITDDDASKDLSVAQLNLKMGGQEVTVAEIQRSAEGYELKVYDELGNDITETGITVGSKNAAGQPIYNKFTVKSTYRFAVTNTPAWVELEGGFLIGTPNKEVAGGAAFKEGQGLNAKYAISKEANYTLTFASEDGKAAVTVPVIYNGMTTHTMDITYPTSSQWAVWNVSLDGKVFTQTGTSLTGEAANAFTFHNFVPFQLNTFNDAYQLVVFENKKNGLFEDESGAVKLQGEKGDVKLTVDALSSGSREFLVYALPQSVCDTLKNGYDDMLENNFTTVRSDFDRYFLMNIVQKENNSSAGDQSAAPTILEMNYLPVECKKDNSMYGSVASEVFGYNGDEIYVAKSKVGASLTVNPNLKDWDPTTMMETGYLTVMDSSGNDISSSAEASQDEKENWVFFIPVPEATPIYMVFKDNGTPVKILVIEAGEEGMSKKHTSIRKIRK</sequence>
<dbReference type="EMBL" id="SGVY01000019">
    <property type="protein sequence ID" value="TFH80596.1"/>
    <property type="molecule type" value="Genomic_DNA"/>
</dbReference>
<feature type="signal peptide" evidence="1">
    <location>
        <begin position="1"/>
        <end position="22"/>
    </location>
</feature>
<name>A0A4Y8VJJ1_9BACT</name>
<dbReference type="InterPro" id="IPR013783">
    <property type="entry name" value="Ig-like_fold"/>
</dbReference>
<dbReference type="RefSeq" id="WP_134843495.1">
    <property type="nucleotide sequence ID" value="NZ_SGVY01000019.1"/>
</dbReference>
<dbReference type="Gene3D" id="2.60.40.10">
    <property type="entry name" value="Immunoglobulins"/>
    <property type="match status" value="1"/>
</dbReference>
<dbReference type="PROSITE" id="PS51257">
    <property type="entry name" value="PROKAR_LIPOPROTEIN"/>
    <property type="match status" value="1"/>
</dbReference>
<dbReference type="InterPro" id="IPR032167">
    <property type="entry name" value="DUF5003"/>
</dbReference>
<gene>
    <name evidence="2" type="ORF">EXN75_08695</name>
</gene>